<evidence type="ECO:0000313" key="1">
    <source>
        <dbReference type="EMBL" id="MBW77651.1"/>
    </source>
</evidence>
<organism evidence="1">
    <name type="scientific">Anopheles darlingi</name>
    <name type="common">Mosquito</name>
    <dbReference type="NCBI Taxonomy" id="43151"/>
    <lineage>
        <taxon>Eukaryota</taxon>
        <taxon>Metazoa</taxon>
        <taxon>Ecdysozoa</taxon>
        <taxon>Arthropoda</taxon>
        <taxon>Hexapoda</taxon>
        <taxon>Insecta</taxon>
        <taxon>Pterygota</taxon>
        <taxon>Neoptera</taxon>
        <taxon>Endopterygota</taxon>
        <taxon>Diptera</taxon>
        <taxon>Nematocera</taxon>
        <taxon>Culicoidea</taxon>
        <taxon>Culicidae</taxon>
        <taxon>Anophelinae</taxon>
        <taxon>Anopheles</taxon>
    </lineage>
</organism>
<dbReference type="EMBL" id="GGFL01013473">
    <property type="protein sequence ID" value="MBW77651.1"/>
    <property type="molecule type" value="Transcribed_RNA"/>
</dbReference>
<dbReference type="AlphaFoldDB" id="A0A2M4DJD7"/>
<sequence>MCRRWTGSMTLSLLGPVRPGPSLPRASPRSATGRCCCWRPVATKPRSPMCPFYRSTYTKASWIGSTAFTTDPHQLRPAFRNAKRFVPEWRPW</sequence>
<name>A0A2M4DJD7_ANODA</name>
<protein>
    <submittedName>
        <fullName evidence="1">Putative secreted protein</fullName>
    </submittedName>
</protein>
<proteinExistence type="predicted"/>
<reference evidence="1" key="1">
    <citation type="submission" date="2018-01" db="EMBL/GenBank/DDBJ databases">
        <title>An insight into the sialome of Amazonian anophelines.</title>
        <authorList>
            <person name="Ribeiro J.M."/>
            <person name="Scarpassa V."/>
            <person name="Calvo E."/>
        </authorList>
    </citation>
    <scope>NUCLEOTIDE SEQUENCE</scope>
</reference>
<accession>A0A2M4DJD7</accession>